<dbReference type="eggNOG" id="COG1136">
    <property type="taxonomic scope" value="Bacteria"/>
</dbReference>
<dbReference type="CDD" id="cd03255">
    <property type="entry name" value="ABC_MJ0796_LolCDE_FtsE"/>
    <property type="match status" value="1"/>
</dbReference>
<reference evidence="7" key="1">
    <citation type="submission" date="2011-02" db="EMBL/GenBank/DDBJ databases">
        <title>The complete genome of Planctomyces brasiliensis DSM 5305.</title>
        <authorList>
            <person name="Lucas S."/>
            <person name="Copeland A."/>
            <person name="Lapidus A."/>
            <person name="Bruce D."/>
            <person name="Goodwin L."/>
            <person name="Pitluck S."/>
            <person name="Kyrpides N."/>
            <person name="Mavromatis K."/>
            <person name="Pagani I."/>
            <person name="Ivanova N."/>
            <person name="Ovchinnikova G."/>
            <person name="Lu M."/>
            <person name="Detter J.C."/>
            <person name="Han C."/>
            <person name="Land M."/>
            <person name="Hauser L."/>
            <person name="Markowitz V."/>
            <person name="Cheng J.-F."/>
            <person name="Hugenholtz P."/>
            <person name="Woyke T."/>
            <person name="Wu D."/>
            <person name="Tindall B."/>
            <person name="Pomrenke H.G."/>
            <person name="Brambilla E."/>
            <person name="Klenk H.-P."/>
            <person name="Eisen J.A."/>
        </authorList>
    </citation>
    <scope>NUCLEOTIDE SEQUENCE [LARGE SCALE GENOMIC DNA]</scope>
    <source>
        <strain evidence="7">ATCC 49424 / DSM 5305 / JCM 21570 / NBRC 103401 / IFAM 1448</strain>
    </source>
</reference>
<evidence type="ECO:0000256" key="4">
    <source>
        <dbReference type="ARBA" id="ARBA00038388"/>
    </source>
</evidence>
<evidence type="ECO:0000256" key="3">
    <source>
        <dbReference type="ARBA" id="ARBA00022840"/>
    </source>
</evidence>
<sequence length="257" mass="28227">MSNPAPPLRAVSLSKRYRQGTDVVHALQNFDLTLQAGEFLAIMGASGSGKSTLMHLLAGLTHPDEGSVFVEEQELAKLSDAELTRFRRRRIGLVFQALNLIPSLNVDENISIPLQADGAGKDAYARIDELVDRLGLSGRRKHRPYAMSGGEQQRVAIARALVYDPALILADEPTGNLDSVNSRNICQILRELNQQEKRSIIVVTHEPEVAMWADRIVVLKDGELLSELHTADFDSAHALALAYHEMVESAEQGELTA</sequence>
<dbReference type="AlphaFoldDB" id="F0SIX2"/>
<dbReference type="OrthoDB" id="273392at2"/>
<organism evidence="6 7">
    <name type="scientific">Rubinisphaera brasiliensis (strain ATCC 49424 / DSM 5305 / JCM 21570 / IAM 15109 / NBRC 103401 / IFAM 1448)</name>
    <name type="common">Planctomyces brasiliensis</name>
    <dbReference type="NCBI Taxonomy" id="756272"/>
    <lineage>
        <taxon>Bacteria</taxon>
        <taxon>Pseudomonadati</taxon>
        <taxon>Planctomycetota</taxon>
        <taxon>Planctomycetia</taxon>
        <taxon>Planctomycetales</taxon>
        <taxon>Planctomycetaceae</taxon>
        <taxon>Rubinisphaera</taxon>
    </lineage>
</organism>
<dbReference type="GO" id="GO:0098796">
    <property type="term" value="C:membrane protein complex"/>
    <property type="evidence" value="ECO:0007669"/>
    <property type="project" value="UniProtKB-ARBA"/>
</dbReference>
<evidence type="ECO:0000259" key="5">
    <source>
        <dbReference type="PROSITE" id="PS50893"/>
    </source>
</evidence>
<dbReference type="RefSeq" id="WP_013630526.1">
    <property type="nucleotide sequence ID" value="NC_015174.1"/>
</dbReference>
<gene>
    <name evidence="6" type="ordered locus">Plabr_4248</name>
</gene>
<dbReference type="Gene3D" id="3.40.50.300">
    <property type="entry name" value="P-loop containing nucleotide triphosphate hydrolases"/>
    <property type="match status" value="1"/>
</dbReference>
<dbReference type="STRING" id="756272.Plabr_4248"/>
<dbReference type="InterPro" id="IPR015854">
    <property type="entry name" value="ABC_transpr_LolD-like"/>
</dbReference>
<dbReference type="EMBL" id="CP002546">
    <property type="protein sequence ID" value="ADY61821.1"/>
    <property type="molecule type" value="Genomic_DNA"/>
</dbReference>
<dbReference type="SMART" id="SM00382">
    <property type="entry name" value="AAA"/>
    <property type="match status" value="1"/>
</dbReference>
<keyword evidence="3" id="KW-0067">ATP-binding</keyword>
<dbReference type="InterPro" id="IPR003439">
    <property type="entry name" value="ABC_transporter-like_ATP-bd"/>
</dbReference>
<keyword evidence="7" id="KW-1185">Reference proteome</keyword>
<proteinExistence type="inferred from homology"/>
<dbReference type="GO" id="GO:0005886">
    <property type="term" value="C:plasma membrane"/>
    <property type="evidence" value="ECO:0007669"/>
    <property type="project" value="TreeGrafter"/>
</dbReference>
<evidence type="ECO:0000256" key="1">
    <source>
        <dbReference type="ARBA" id="ARBA00022448"/>
    </source>
</evidence>
<evidence type="ECO:0000256" key="2">
    <source>
        <dbReference type="ARBA" id="ARBA00022741"/>
    </source>
</evidence>
<dbReference type="Proteomes" id="UP000006860">
    <property type="component" value="Chromosome"/>
</dbReference>
<dbReference type="GO" id="GO:0005524">
    <property type="term" value="F:ATP binding"/>
    <property type="evidence" value="ECO:0007669"/>
    <property type="project" value="UniProtKB-KW"/>
</dbReference>
<dbReference type="PANTHER" id="PTHR24220:SF86">
    <property type="entry name" value="ABC TRANSPORTER ABCH.1"/>
    <property type="match status" value="1"/>
</dbReference>
<dbReference type="GO" id="GO:0016887">
    <property type="term" value="F:ATP hydrolysis activity"/>
    <property type="evidence" value="ECO:0007669"/>
    <property type="project" value="InterPro"/>
</dbReference>
<dbReference type="InterPro" id="IPR017911">
    <property type="entry name" value="MacB-like_ATP-bd"/>
</dbReference>
<keyword evidence="2" id="KW-0547">Nucleotide-binding</keyword>
<dbReference type="PROSITE" id="PS00211">
    <property type="entry name" value="ABC_TRANSPORTER_1"/>
    <property type="match status" value="1"/>
</dbReference>
<dbReference type="KEGG" id="pbs:Plabr_4248"/>
<protein>
    <submittedName>
        <fullName evidence="6">Phosphonate-transporting ATPase</fullName>
    </submittedName>
</protein>
<dbReference type="InterPro" id="IPR017871">
    <property type="entry name" value="ABC_transporter-like_CS"/>
</dbReference>
<dbReference type="Pfam" id="PF00005">
    <property type="entry name" value="ABC_tran"/>
    <property type="match status" value="1"/>
</dbReference>
<dbReference type="InterPro" id="IPR027417">
    <property type="entry name" value="P-loop_NTPase"/>
</dbReference>
<feature type="domain" description="ABC transporter" evidence="5">
    <location>
        <begin position="8"/>
        <end position="246"/>
    </location>
</feature>
<evidence type="ECO:0000313" key="6">
    <source>
        <dbReference type="EMBL" id="ADY61821.1"/>
    </source>
</evidence>
<dbReference type="HOGENOM" id="CLU_000604_1_22_0"/>
<keyword evidence="1" id="KW-0813">Transport</keyword>
<dbReference type="GO" id="GO:0022857">
    <property type="term" value="F:transmembrane transporter activity"/>
    <property type="evidence" value="ECO:0007669"/>
    <property type="project" value="TreeGrafter"/>
</dbReference>
<name>F0SIX2_RUBBR</name>
<comment type="similarity">
    <text evidence="4">Belongs to the ABC transporter superfamily. Macrolide exporter (TC 3.A.1.122) family.</text>
</comment>
<evidence type="ECO:0000313" key="7">
    <source>
        <dbReference type="Proteomes" id="UP000006860"/>
    </source>
</evidence>
<dbReference type="PROSITE" id="PS50893">
    <property type="entry name" value="ABC_TRANSPORTER_2"/>
    <property type="match status" value="1"/>
</dbReference>
<dbReference type="SUPFAM" id="SSF52540">
    <property type="entry name" value="P-loop containing nucleoside triphosphate hydrolases"/>
    <property type="match status" value="1"/>
</dbReference>
<accession>F0SIX2</accession>
<dbReference type="FunFam" id="3.40.50.300:FF:000032">
    <property type="entry name" value="Export ABC transporter ATP-binding protein"/>
    <property type="match status" value="1"/>
</dbReference>
<dbReference type="InterPro" id="IPR003593">
    <property type="entry name" value="AAA+_ATPase"/>
</dbReference>
<dbReference type="PANTHER" id="PTHR24220">
    <property type="entry name" value="IMPORT ATP-BINDING PROTEIN"/>
    <property type="match status" value="1"/>
</dbReference>